<evidence type="ECO:0000256" key="1">
    <source>
        <dbReference type="SAM" id="Phobius"/>
    </source>
</evidence>
<accession>A0A8I0G8C6</accession>
<keyword evidence="1" id="KW-0472">Membrane</keyword>
<dbReference type="SUPFAM" id="SSF103473">
    <property type="entry name" value="MFS general substrate transporter"/>
    <property type="match status" value="1"/>
</dbReference>
<dbReference type="GO" id="GO:0006814">
    <property type="term" value="P:sodium ion transport"/>
    <property type="evidence" value="ECO:0007669"/>
    <property type="project" value="InterPro"/>
</dbReference>
<feature type="transmembrane region" description="Helical" evidence="1">
    <location>
        <begin position="311"/>
        <end position="329"/>
    </location>
</feature>
<comment type="caution">
    <text evidence="2">The sequence shown here is derived from an EMBL/GenBank/DDBJ whole genome shotgun (WGS) entry which is preliminary data.</text>
</comment>
<protein>
    <submittedName>
        <fullName evidence="2">MFS transporter</fullName>
    </submittedName>
</protein>
<feature type="transmembrane region" description="Helical" evidence="1">
    <location>
        <begin position="162"/>
        <end position="183"/>
    </location>
</feature>
<keyword evidence="3" id="KW-1185">Reference proteome</keyword>
<dbReference type="Proteomes" id="UP000627538">
    <property type="component" value="Unassembled WGS sequence"/>
</dbReference>
<dbReference type="InterPro" id="IPR001927">
    <property type="entry name" value="Na/Gal_symport"/>
</dbReference>
<evidence type="ECO:0000313" key="3">
    <source>
        <dbReference type="Proteomes" id="UP000627538"/>
    </source>
</evidence>
<dbReference type="CDD" id="cd17332">
    <property type="entry name" value="MFS_MelB_like"/>
    <property type="match status" value="1"/>
</dbReference>
<dbReference type="AlphaFoldDB" id="A0A8I0G8C6"/>
<reference evidence="2 3" key="1">
    <citation type="submission" date="2020-08" db="EMBL/GenBank/DDBJ databases">
        <title>Winkia gen. nov., sp. nov., isolated from faeces of the Anser albifrons in China.</title>
        <authorList>
            <person name="Liu Q."/>
        </authorList>
    </citation>
    <scope>NUCLEOTIDE SEQUENCE [LARGE SCALE GENOMIC DNA]</scope>
    <source>
        <strain evidence="2 3">C62</strain>
    </source>
</reference>
<feature type="transmembrane region" description="Helical" evidence="1">
    <location>
        <begin position="88"/>
        <end position="107"/>
    </location>
</feature>
<dbReference type="GO" id="GO:0005886">
    <property type="term" value="C:plasma membrane"/>
    <property type="evidence" value="ECO:0007669"/>
    <property type="project" value="TreeGrafter"/>
</dbReference>
<feature type="transmembrane region" description="Helical" evidence="1">
    <location>
        <begin position="281"/>
        <end position="299"/>
    </location>
</feature>
<feature type="transmembrane region" description="Helical" evidence="1">
    <location>
        <begin position="335"/>
        <end position="358"/>
    </location>
</feature>
<keyword evidence="1" id="KW-0812">Transmembrane</keyword>
<dbReference type="PANTHER" id="PTHR11328:SF24">
    <property type="entry name" value="MAJOR FACILITATOR SUPERFAMILY (MFS) PROFILE DOMAIN-CONTAINING PROTEIN"/>
    <property type="match status" value="1"/>
</dbReference>
<dbReference type="Gene3D" id="1.20.1250.20">
    <property type="entry name" value="MFS general substrate transporter like domains"/>
    <property type="match status" value="2"/>
</dbReference>
<feature type="transmembrane region" description="Helical" evidence="1">
    <location>
        <begin position="378"/>
        <end position="400"/>
    </location>
</feature>
<feature type="transmembrane region" description="Helical" evidence="1">
    <location>
        <begin position="119"/>
        <end position="141"/>
    </location>
</feature>
<feature type="transmembrane region" description="Helical" evidence="1">
    <location>
        <begin position="48"/>
        <end position="67"/>
    </location>
</feature>
<dbReference type="Pfam" id="PF13347">
    <property type="entry name" value="MFS_2"/>
    <property type="match status" value="1"/>
</dbReference>
<feature type="transmembrane region" description="Helical" evidence="1">
    <location>
        <begin position="420"/>
        <end position="442"/>
    </location>
</feature>
<dbReference type="GO" id="GO:0015293">
    <property type="term" value="F:symporter activity"/>
    <property type="evidence" value="ECO:0007669"/>
    <property type="project" value="InterPro"/>
</dbReference>
<feature type="transmembrane region" description="Helical" evidence="1">
    <location>
        <begin position="237"/>
        <end position="261"/>
    </location>
</feature>
<dbReference type="NCBIfam" id="TIGR00792">
    <property type="entry name" value="gph"/>
    <property type="match status" value="1"/>
</dbReference>
<proteinExistence type="predicted"/>
<evidence type="ECO:0000313" key="2">
    <source>
        <dbReference type="EMBL" id="MBD3689732.1"/>
    </source>
</evidence>
<dbReference type="InterPro" id="IPR036259">
    <property type="entry name" value="MFS_trans_sf"/>
</dbReference>
<dbReference type="PANTHER" id="PTHR11328">
    <property type="entry name" value="MAJOR FACILITATOR SUPERFAMILY DOMAIN-CONTAINING PROTEIN"/>
    <property type="match status" value="1"/>
</dbReference>
<feature type="transmembrane region" description="Helical" evidence="1">
    <location>
        <begin position="195"/>
        <end position="216"/>
    </location>
</feature>
<dbReference type="InterPro" id="IPR039672">
    <property type="entry name" value="MFS_2"/>
</dbReference>
<dbReference type="RefSeq" id="WP_191071756.1">
    <property type="nucleotide sequence ID" value="NZ_CP060506.1"/>
</dbReference>
<sequence>MATTADAPPKKRAQVPLISKLSFSLGEFGSQFVWTTVGSYLVLFYTDVALIAPAAAATIMLVARVLDGIQDIGFGYIAERTKSRWGRFRPYVMFGAPFLSLSLVIAFVSPNSGDTVKVWYAGVTYVILCFVYTVVNMAYGAMAGVMTTDTDERLTLNWVRSIGSGLSQVFLSVVTMPMILFFSGIGDGKTYNSRGFLMTIIVFAIVSLPMFIIAGAKSKEVITMAPEQSNVPLRTTIKAVFGNLPLMCVFGMLLINLIGLFGRIGLVAFYVINNMGEPTKVAAVFTAFTIFTTLGQFAMPKLATVVGKARMCILSLLLSAVALIAIFFADPHNFTLILALTAVYGFSGFAAPIALSMIPDAVDHYEWKHGIRADGTSYATVSLSTKIASAFGGAIGLYIIGWFGYNGAAKVQTAEAIQGINIAANLVPAVLALVAVIPMLFYKLDHKTMQKVAKDLEERRAAGTIVADAEDED</sequence>
<feature type="transmembrane region" description="Helical" evidence="1">
    <location>
        <begin position="21"/>
        <end position="42"/>
    </location>
</feature>
<dbReference type="EMBL" id="JACRUO010000001">
    <property type="protein sequence ID" value="MBD3689732.1"/>
    <property type="molecule type" value="Genomic_DNA"/>
</dbReference>
<organism evidence="2 3">
    <name type="scientific">Nanchangia anserum</name>
    <dbReference type="NCBI Taxonomy" id="2692125"/>
    <lineage>
        <taxon>Bacteria</taxon>
        <taxon>Bacillati</taxon>
        <taxon>Actinomycetota</taxon>
        <taxon>Actinomycetes</taxon>
        <taxon>Actinomycetales</taxon>
        <taxon>Actinomycetaceae</taxon>
        <taxon>Nanchangia</taxon>
    </lineage>
</organism>
<keyword evidence="1" id="KW-1133">Transmembrane helix</keyword>
<gene>
    <name evidence="2" type="ORF">H8R10_05765</name>
</gene>
<dbReference type="GO" id="GO:0008643">
    <property type="term" value="P:carbohydrate transport"/>
    <property type="evidence" value="ECO:0007669"/>
    <property type="project" value="InterPro"/>
</dbReference>
<name>A0A8I0G8C6_9ACTO</name>